<dbReference type="RefSeq" id="WP_184436706.1">
    <property type="nucleotide sequence ID" value="NZ_JACIGI010000030.1"/>
</dbReference>
<dbReference type="PANTHER" id="PTHR13832:SF827">
    <property type="entry name" value="PROTEIN PHOSPHATASE 1L"/>
    <property type="match status" value="1"/>
</dbReference>
<dbReference type="Proteomes" id="UP000555728">
    <property type="component" value="Unassembled WGS sequence"/>
</dbReference>
<evidence type="ECO:0000313" key="3">
    <source>
        <dbReference type="EMBL" id="MBB4287202.1"/>
    </source>
</evidence>
<dbReference type="SMART" id="SM00332">
    <property type="entry name" value="PP2Cc"/>
    <property type="match status" value="1"/>
</dbReference>
<feature type="compositionally biased region" description="Acidic residues" evidence="1">
    <location>
        <begin position="260"/>
        <end position="271"/>
    </location>
</feature>
<feature type="domain" description="PPM-type phosphatase" evidence="2">
    <location>
        <begin position="12"/>
        <end position="245"/>
    </location>
</feature>
<evidence type="ECO:0000313" key="4">
    <source>
        <dbReference type="Proteomes" id="UP000555728"/>
    </source>
</evidence>
<reference evidence="3 4" key="1">
    <citation type="submission" date="2020-08" db="EMBL/GenBank/DDBJ databases">
        <title>Genome sequencing of Purple Non-Sulfur Bacteria from various extreme environments.</title>
        <authorList>
            <person name="Mayer M."/>
        </authorList>
    </citation>
    <scope>NUCLEOTIDE SEQUENCE [LARGE SCALE GENOMIC DNA]</scope>
    <source>
        <strain evidence="3 4">JA135</strain>
    </source>
</reference>
<dbReference type="GO" id="GO:0004722">
    <property type="term" value="F:protein serine/threonine phosphatase activity"/>
    <property type="evidence" value="ECO:0007669"/>
    <property type="project" value="UniProtKB-EC"/>
</dbReference>
<accession>A0A7W6S2X2</accession>
<dbReference type="AlphaFoldDB" id="A0A7W6S2X2"/>
<dbReference type="SUPFAM" id="SSF81606">
    <property type="entry name" value="PP2C-like"/>
    <property type="match status" value="1"/>
</dbReference>
<sequence>MSTTGLNTSTPPFSFASASHVGRVRSVNEDCYIERPDIGLWAVADGMGGHSRGDVASRLVCEALSRLSWAGSALDLLNGVRGTLYDADRELRRQAETLGDGQTVGTTVVVLLIHQDHYACVWAGDSRCYLLREGQLTRITHDHSVVQSMIDQGVLEESGAEQHPLANVVTQALGAPGELELATVHGPLAPGDVLLLCTDGLTRMVAEDDIAAVMNRDGPAGVRALIDAALAAGGRDNVTAVVVAPDGGSHGAGARPPPDDPLDGLDVDGDDTALHRRGSGHA</sequence>
<gene>
    <name evidence="3" type="ORF">GGD88_002946</name>
</gene>
<feature type="region of interest" description="Disordered" evidence="1">
    <location>
        <begin position="244"/>
        <end position="282"/>
    </location>
</feature>
<protein>
    <submittedName>
        <fullName evidence="3">Protein phosphatase/serine/threonine-protein phosphatase Stp1</fullName>
        <ecNumber evidence="3">3.1.3.16</ecNumber>
    </submittedName>
</protein>
<evidence type="ECO:0000259" key="2">
    <source>
        <dbReference type="PROSITE" id="PS51746"/>
    </source>
</evidence>
<dbReference type="EMBL" id="JACIGI010000030">
    <property type="protein sequence ID" value="MBB4287202.1"/>
    <property type="molecule type" value="Genomic_DNA"/>
</dbReference>
<keyword evidence="4" id="KW-1185">Reference proteome</keyword>
<proteinExistence type="predicted"/>
<dbReference type="InterPro" id="IPR015655">
    <property type="entry name" value="PP2C"/>
</dbReference>
<dbReference type="Gene3D" id="3.60.40.10">
    <property type="entry name" value="PPM-type phosphatase domain"/>
    <property type="match status" value="1"/>
</dbReference>
<dbReference type="InterPro" id="IPR001932">
    <property type="entry name" value="PPM-type_phosphatase-like_dom"/>
</dbReference>
<dbReference type="PROSITE" id="PS51746">
    <property type="entry name" value="PPM_2"/>
    <property type="match status" value="1"/>
</dbReference>
<dbReference type="InterPro" id="IPR036457">
    <property type="entry name" value="PPM-type-like_dom_sf"/>
</dbReference>
<dbReference type="Pfam" id="PF13672">
    <property type="entry name" value="PP2C_2"/>
    <property type="match status" value="1"/>
</dbReference>
<evidence type="ECO:0000256" key="1">
    <source>
        <dbReference type="SAM" id="MobiDB-lite"/>
    </source>
</evidence>
<keyword evidence="3" id="KW-0378">Hydrolase</keyword>
<dbReference type="EC" id="3.1.3.16" evidence="3"/>
<comment type="caution">
    <text evidence="3">The sequence shown here is derived from an EMBL/GenBank/DDBJ whole genome shotgun (WGS) entry which is preliminary data.</text>
</comment>
<dbReference type="SMART" id="SM00331">
    <property type="entry name" value="PP2C_SIG"/>
    <property type="match status" value="1"/>
</dbReference>
<name>A0A7W6S2X2_9PROT</name>
<organism evidence="3 4">
    <name type="scientific">Roseospira goensis</name>
    <dbReference type="NCBI Taxonomy" id="391922"/>
    <lineage>
        <taxon>Bacteria</taxon>
        <taxon>Pseudomonadati</taxon>
        <taxon>Pseudomonadota</taxon>
        <taxon>Alphaproteobacteria</taxon>
        <taxon>Rhodospirillales</taxon>
        <taxon>Rhodospirillaceae</taxon>
        <taxon>Roseospira</taxon>
    </lineage>
</organism>
<dbReference type="PANTHER" id="PTHR13832">
    <property type="entry name" value="PROTEIN PHOSPHATASE 2C"/>
    <property type="match status" value="1"/>
</dbReference>
<dbReference type="CDD" id="cd00143">
    <property type="entry name" value="PP2Cc"/>
    <property type="match status" value="1"/>
</dbReference>